<accession>A0AAE0CFX2</accession>
<gene>
    <name evidence="3" type="ORF">CYMTET_37538</name>
</gene>
<keyword evidence="4" id="KW-1185">Reference proteome</keyword>
<reference evidence="3 4" key="1">
    <citation type="journal article" date="2015" name="Genome Biol. Evol.">
        <title>Comparative Genomics of a Bacterivorous Green Alga Reveals Evolutionary Causalities and Consequences of Phago-Mixotrophic Mode of Nutrition.</title>
        <authorList>
            <person name="Burns J.A."/>
            <person name="Paasch A."/>
            <person name="Narechania A."/>
            <person name="Kim E."/>
        </authorList>
    </citation>
    <scope>NUCLEOTIDE SEQUENCE [LARGE SCALE GENOMIC DNA]</scope>
    <source>
        <strain evidence="3 4">PLY_AMNH</strain>
    </source>
</reference>
<keyword evidence="1" id="KW-0175">Coiled coil</keyword>
<organism evidence="3 4">
    <name type="scientific">Cymbomonas tetramitiformis</name>
    <dbReference type="NCBI Taxonomy" id="36881"/>
    <lineage>
        <taxon>Eukaryota</taxon>
        <taxon>Viridiplantae</taxon>
        <taxon>Chlorophyta</taxon>
        <taxon>Pyramimonadophyceae</taxon>
        <taxon>Pyramimonadales</taxon>
        <taxon>Pyramimonadaceae</taxon>
        <taxon>Cymbomonas</taxon>
    </lineage>
</organism>
<dbReference type="PANTHER" id="PTHR19327:SF0">
    <property type="entry name" value="GOLGIN SUBFAMILY A MEMBER 4"/>
    <property type="match status" value="1"/>
</dbReference>
<feature type="coiled-coil region" evidence="1">
    <location>
        <begin position="284"/>
        <end position="331"/>
    </location>
</feature>
<feature type="coiled-coil region" evidence="1">
    <location>
        <begin position="463"/>
        <end position="505"/>
    </location>
</feature>
<proteinExistence type="predicted"/>
<dbReference type="Proteomes" id="UP001190700">
    <property type="component" value="Unassembled WGS sequence"/>
</dbReference>
<protein>
    <submittedName>
        <fullName evidence="3">Uncharacterized protein</fullName>
    </submittedName>
</protein>
<dbReference type="PANTHER" id="PTHR19327">
    <property type="entry name" value="GOLGIN"/>
    <property type="match status" value="1"/>
</dbReference>
<evidence type="ECO:0000313" key="4">
    <source>
        <dbReference type="Proteomes" id="UP001190700"/>
    </source>
</evidence>
<evidence type="ECO:0000256" key="1">
    <source>
        <dbReference type="SAM" id="Coils"/>
    </source>
</evidence>
<comment type="caution">
    <text evidence="3">The sequence shown here is derived from an EMBL/GenBank/DDBJ whole genome shotgun (WGS) entry which is preliminary data.</text>
</comment>
<evidence type="ECO:0000313" key="3">
    <source>
        <dbReference type="EMBL" id="KAK3253200.1"/>
    </source>
</evidence>
<feature type="region of interest" description="Disordered" evidence="2">
    <location>
        <begin position="35"/>
        <end position="92"/>
    </location>
</feature>
<dbReference type="AlphaFoldDB" id="A0AAE0CFX2"/>
<name>A0AAE0CFX2_9CHLO</name>
<dbReference type="EMBL" id="LGRX02024965">
    <property type="protein sequence ID" value="KAK3253200.1"/>
    <property type="molecule type" value="Genomic_DNA"/>
</dbReference>
<sequence>MQSRDTEARLDRLLQSPLYSTTSANFSLSDREEIGGSFLSSPSLGTGASPRLGSPPRTSRLPGPPPPVSSTSPPYRSLSPLRGDDRPPGAGYSLGAQAIEAFTLNLTDLVEGRNEWMNIQGVVRLALRELAQRINAQGDSLRGMDSVLDTMDQSLVAKPSLLDVERVAAELHKQGQALHHVRENFERELLSKVGHDDVAHYGHTVSKVQQLLEGSIGQLSEKLDADHLSLKALLEASTDQYDKQLYGFSSELTDLRRTVLQDTLPDVTCRMDQLQGAMDRKAESNSVDEMLQNLMDQLRSLEKALSQKATITETSQKMANLEDRIAEKANASQVETLLHRLNTAITQTEETLRQHIWKNDQSLNSALEQTRQAVKSGEDSHIFMRQEMTVMADRLTKLESKVSGEVLAHGARMQEELRLEREERVKLQSKVEEMTRVQEMQVQLQVQQQHKFESYQDATKASLQQTAQLANQSEAELQKLIDIRFREAREEANRAAEELKRGLETCTAHADALVEQEQGQRTEAARQQAQELKQLSESQRFYTQEMATISRSLQEQVRAMDDMVQQSMNVRGNELSSGLRGLETELAGTMEAMEAELRAAMQMLVPRSEYVTDSAAWQKNLQQQMAVLQESIENCRRTTDGTLQEMASIHGSSRDIRDMLASEIGKVMSLHTEDVKRMSVWHDEHERELRKHNEQIREICVRLYRRANDTISLSRNEI</sequence>
<evidence type="ECO:0000256" key="2">
    <source>
        <dbReference type="SAM" id="MobiDB-lite"/>
    </source>
</evidence>